<dbReference type="HOGENOM" id="CLU_079922_0_0_1"/>
<proteinExistence type="predicted"/>
<accession>A0A086SY61</accession>
<evidence type="ECO:0000313" key="3">
    <source>
        <dbReference type="Proteomes" id="UP000029964"/>
    </source>
</evidence>
<comment type="caution">
    <text evidence="2">The sequence shown here is derived from an EMBL/GenBank/DDBJ whole genome shotgun (WGS) entry which is preliminary data.</text>
</comment>
<name>A0A086SY61_HAPC1</name>
<evidence type="ECO:0000313" key="2">
    <source>
        <dbReference type="EMBL" id="KFH42043.1"/>
    </source>
</evidence>
<organism evidence="2 3">
    <name type="scientific">Hapsidospora chrysogenum (strain ATCC 11550 / CBS 779.69 / DSM 880 / IAM 14645 / JCM 23072 / IMI 49137)</name>
    <name type="common">Acremonium chrysogenum</name>
    <dbReference type="NCBI Taxonomy" id="857340"/>
    <lineage>
        <taxon>Eukaryota</taxon>
        <taxon>Fungi</taxon>
        <taxon>Dikarya</taxon>
        <taxon>Ascomycota</taxon>
        <taxon>Pezizomycotina</taxon>
        <taxon>Sordariomycetes</taxon>
        <taxon>Hypocreomycetidae</taxon>
        <taxon>Hypocreales</taxon>
        <taxon>Bionectriaceae</taxon>
        <taxon>Hapsidospora</taxon>
    </lineage>
</organism>
<dbReference type="EMBL" id="JPKY01000106">
    <property type="protein sequence ID" value="KFH42043.1"/>
    <property type="molecule type" value="Genomic_DNA"/>
</dbReference>
<dbReference type="Proteomes" id="UP000029964">
    <property type="component" value="Unassembled WGS sequence"/>
</dbReference>
<dbReference type="OrthoDB" id="4174112at2759"/>
<dbReference type="Pfam" id="PF12511">
    <property type="entry name" value="DUF3716"/>
    <property type="match status" value="1"/>
</dbReference>
<feature type="region of interest" description="Disordered" evidence="1">
    <location>
        <begin position="1"/>
        <end position="33"/>
    </location>
</feature>
<dbReference type="AlphaFoldDB" id="A0A086SY61"/>
<reference evidence="3" key="1">
    <citation type="journal article" date="2014" name="Genome Announc.">
        <title>Genome sequence and annotation of Acremonium chrysogenum, producer of the beta-lactam antibiotic cephalosporin C.</title>
        <authorList>
            <person name="Terfehr D."/>
            <person name="Dahlmann T.A."/>
            <person name="Specht T."/>
            <person name="Zadra I."/>
            <person name="Kuernsteiner H."/>
            <person name="Kueck U."/>
        </authorList>
    </citation>
    <scope>NUCLEOTIDE SEQUENCE [LARGE SCALE GENOMIC DNA]</scope>
    <source>
        <strain evidence="3">ATCC 11550 / CBS 779.69 / DSM 880 / IAM 14645 / JCM 23072 / IMI 49137</strain>
    </source>
</reference>
<protein>
    <submittedName>
        <fullName evidence="2">Uncharacterized protein</fullName>
    </submittedName>
</protein>
<dbReference type="STRING" id="857340.A0A086SY61"/>
<feature type="compositionally biased region" description="Low complexity" evidence="1">
    <location>
        <begin position="19"/>
        <end position="33"/>
    </location>
</feature>
<feature type="compositionally biased region" description="Low complexity" evidence="1">
    <location>
        <begin position="276"/>
        <end position="289"/>
    </location>
</feature>
<sequence>MLHLKKEDLATIPSPSIPPSFSQQSLGASSQASPHFELTPIEANPFMIPQEMSQPQQQPELWEPEAPAATTAVRKAGDVARQVYHDIKFKSVLCQRLADEVARRELVLRKDGQKLNFQRRSNVEAILGQIIGDEPPQPCKCCRKGYGPWETCVVLEGHLCGSCTNCWYNASGSRCTFHESNNPSQYHTAPHAAALPPTPAATHFNNQLAPQPGSILQHLWQLPALSPQLPGVLAGTQFNRGQRCLVRIRAAAKELGLRVAEYEEYLNSPEGRAEAEAAQQQEQQQQQHHQQGDPREDGFEDSP</sequence>
<evidence type="ECO:0000256" key="1">
    <source>
        <dbReference type="SAM" id="MobiDB-lite"/>
    </source>
</evidence>
<feature type="region of interest" description="Disordered" evidence="1">
    <location>
        <begin position="268"/>
        <end position="303"/>
    </location>
</feature>
<keyword evidence="3" id="KW-1185">Reference proteome</keyword>
<dbReference type="InterPro" id="IPR022190">
    <property type="entry name" value="DUF3716"/>
</dbReference>
<gene>
    <name evidence="2" type="ORF">ACRE_072180</name>
</gene>